<evidence type="ECO:0000313" key="2">
    <source>
        <dbReference type="EMBL" id="KXA13722.1"/>
    </source>
</evidence>
<reference evidence="2 3" key="1">
    <citation type="submission" date="2016-01" db="EMBL/GenBank/DDBJ databases">
        <authorList>
            <person name="Oliw E.H."/>
        </authorList>
    </citation>
    <scope>NUCLEOTIDE SEQUENCE [LARGE SCALE GENOMIC DNA]</scope>
    <source>
        <strain evidence="2 3">MJR7757A</strain>
    </source>
</reference>
<dbReference type="AlphaFoldDB" id="A0A133NBS7"/>
<keyword evidence="1" id="KW-0175">Coiled coil</keyword>
<dbReference type="Proteomes" id="UP000070646">
    <property type="component" value="Unassembled WGS sequence"/>
</dbReference>
<dbReference type="EMBL" id="LRPU01000027">
    <property type="protein sequence ID" value="KXA13722.1"/>
    <property type="molecule type" value="Genomic_DNA"/>
</dbReference>
<accession>A0A133NBS7</accession>
<dbReference type="Gene3D" id="2.60.40.3350">
    <property type="match status" value="1"/>
</dbReference>
<sequence>MKNIFINIDDNVGKSIFTRQDNNNAEIYKFYFVSNEGRVNLDGKSIKLGYNFAGTDQGDVLNLDITDSENGEVTLPITNKLTKKDGIFYCQFRIYGTNGYLENLVKFTLTVEKTVFSEITEGIEDIKGLTYVEELLEETKMISKEIGDKISKAINQNNLLEGNIIAANSIKNSLESKNTIATENIETLIELNNKAENLVIGLNDVDSLKKELNESIESANEKVVESKTELDSKLNEIRDYIDRFEGIESIPNIYSDILDIKENLKSNQTLGYEGAFVVCENTIESRTKGMIVKGKTVVDGNELMSFGEAEKEGSKYKIIISSRGKNLINENVFEDNIAYYLNGSNLSRSSDKYYKTFSANIEPYKNYYISVNTSSIINVVLFKNGIGMDSFSTPKSKLINGDYDEIKISVLKNRFVNIQLEEGTEATLYQKFKEDKRVILINEPLRSINDFKDIIYEDNGKVKLNRILGEYIFTGDENISKLSEENEETCLFMVSSDLVLNYRVNESGDLICNNFTSYSRENFKNLEGITSVANRFKIRIKKSKLTTQNVEGFKAWLKDNQTKVVYKLPNPITEVVEGVLDIDLDTYINKTYFSILNNYPGTLKFEVQSNIGSLIKNMAEEINNIWGIINNLIVPVLLETNKNIAMAKIKNNLE</sequence>
<dbReference type="RefSeq" id="WP_060794866.1">
    <property type="nucleotide sequence ID" value="NZ_KQ956174.1"/>
</dbReference>
<protein>
    <recommendedName>
        <fullName evidence="4">BppU N-terminal domain-containing protein</fullName>
    </recommendedName>
</protein>
<organism evidence="2 3">
    <name type="scientific">Clostridium perfringens</name>
    <dbReference type="NCBI Taxonomy" id="1502"/>
    <lineage>
        <taxon>Bacteria</taxon>
        <taxon>Bacillati</taxon>
        <taxon>Bacillota</taxon>
        <taxon>Clostridia</taxon>
        <taxon>Eubacteriales</taxon>
        <taxon>Clostridiaceae</taxon>
        <taxon>Clostridium</taxon>
    </lineage>
</organism>
<gene>
    <name evidence="2" type="ORF">HMPREF3222_00799</name>
</gene>
<evidence type="ECO:0008006" key="4">
    <source>
        <dbReference type="Google" id="ProtNLM"/>
    </source>
</evidence>
<evidence type="ECO:0000313" key="3">
    <source>
        <dbReference type="Proteomes" id="UP000070646"/>
    </source>
</evidence>
<name>A0A133NBS7_CLOPF</name>
<dbReference type="PATRIC" id="fig|1502.174.peg.806"/>
<comment type="caution">
    <text evidence="2">The sequence shown here is derived from an EMBL/GenBank/DDBJ whole genome shotgun (WGS) entry which is preliminary data.</text>
</comment>
<proteinExistence type="predicted"/>
<feature type="coiled-coil region" evidence="1">
    <location>
        <begin position="202"/>
        <end position="236"/>
    </location>
</feature>
<evidence type="ECO:0000256" key="1">
    <source>
        <dbReference type="SAM" id="Coils"/>
    </source>
</evidence>